<organism evidence="3 4">
    <name type="scientific">Tremella mesenterica</name>
    <name type="common">Jelly fungus</name>
    <dbReference type="NCBI Taxonomy" id="5217"/>
    <lineage>
        <taxon>Eukaryota</taxon>
        <taxon>Fungi</taxon>
        <taxon>Dikarya</taxon>
        <taxon>Basidiomycota</taxon>
        <taxon>Agaricomycotina</taxon>
        <taxon>Tremellomycetes</taxon>
        <taxon>Tremellales</taxon>
        <taxon>Tremellaceae</taxon>
        <taxon>Tremella</taxon>
    </lineage>
</organism>
<dbReference type="PANTHER" id="PTHR43662">
    <property type="match status" value="1"/>
</dbReference>
<dbReference type="AlphaFoldDB" id="A0A4Q1BWX3"/>
<feature type="domain" description="WSC" evidence="2">
    <location>
        <begin position="673"/>
        <end position="763"/>
    </location>
</feature>
<gene>
    <name evidence="3" type="ORF">M231_00215</name>
</gene>
<feature type="domain" description="WSC" evidence="2">
    <location>
        <begin position="842"/>
        <end position="931"/>
    </location>
</feature>
<feature type="domain" description="WSC" evidence="2">
    <location>
        <begin position="572"/>
        <end position="662"/>
    </location>
</feature>
<dbReference type="PROSITE" id="PS51212">
    <property type="entry name" value="WSC"/>
    <property type="match status" value="5"/>
</dbReference>
<dbReference type="Pfam" id="PF01822">
    <property type="entry name" value="WSC"/>
    <property type="match status" value="5"/>
</dbReference>
<dbReference type="SMART" id="SM00321">
    <property type="entry name" value="WSC"/>
    <property type="match status" value="5"/>
</dbReference>
<dbReference type="STRING" id="5217.A0A4Q1BWX3"/>
<protein>
    <recommendedName>
        <fullName evidence="2">WSC domain-containing protein</fullName>
    </recommendedName>
</protein>
<evidence type="ECO:0000256" key="1">
    <source>
        <dbReference type="SAM" id="MobiDB-lite"/>
    </source>
</evidence>
<dbReference type="EMBL" id="SDIL01000001">
    <property type="protein sequence ID" value="RXK42660.1"/>
    <property type="molecule type" value="Genomic_DNA"/>
</dbReference>
<dbReference type="InParanoid" id="A0A4Q1BWX3"/>
<dbReference type="VEuPathDB" id="FungiDB:TREMEDRAFT_24256"/>
<evidence type="ECO:0000313" key="3">
    <source>
        <dbReference type="EMBL" id="RXK42660.1"/>
    </source>
</evidence>
<feature type="region of interest" description="Disordered" evidence="1">
    <location>
        <begin position="811"/>
        <end position="841"/>
    </location>
</feature>
<accession>A0A4Q1BWX3</accession>
<comment type="caution">
    <text evidence="3">The sequence shown here is derived from an EMBL/GenBank/DDBJ whole genome shotgun (WGS) entry which is preliminary data.</text>
</comment>
<evidence type="ECO:0000259" key="2">
    <source>
        <dbReference type="PROSITE" id="PS51212"/>
    </source>
</evidence>
<keyword evidence="4" id="KW-1185">Reference proteome</keyword>
<feature type="region of interest" description="Disordered" evidence="1">
    <location>
        <begin position="768"/>
        <end position="799"/>
    </location>
</feature>
<feature type="domain" description="WSC" evidence="2">
    <location>
        <begin position="452"/>
        <end position="545"/>
    </location>
</feature>
<dbReference type="Pfam" id="PF09362">
    <property type="entry name" value="DUF1996"/>
    <property type="match status" value="1"/>
</dbReference>
<sequence>MSQRILEITRLDPVVSPGQISSHVHIISGGANFADSMTYASTQAGKCTTAPVSVDKSNYWIPMLYYYSPSNQSYQAIPASFMNAYYLPRPGKSGIVQAFPDGLRMISGNPNRRTFDPTSPADLAITFVCLDYSGQHTNDPDWAQRNSFFDHNCPQGMRAQVNFPNCWDGINLDSSDHSSHMAWPSGGVDGGDCPDSHPVHLVSLFYEFIFNVQNFPFNPTPNPTWVFANGDTTGYGLHADFINGWPTLINGTNILQQAINDCNDDNGVGGELSNCPPFVPFLNQDSASACQPQNPLVDEDVGMGHYISKLPGNNPIWIGNGTKPSIPGYKENSTLTNVTSSLPGGWSSVGCIAESTTGRALSAKSLSSSNMTGEVCVSWCSSFGFPLAGVEYGDECYCDTAMRNGASNTTLLDSDQCNMQCPGNTYENCGGPSRLNLYVNPSLFTSPSLPTGWSYTGCKTEATTGRALSSYSFTSDLMTPTLCIQACLSKNYTFAGVEYSKECYCGNVYNKGSINTTEGGCNMACSGNSLYTCGGSSRLNTYSFTNTSTLPTNTTSPNNTTSPTNTTTIPSGWSMIGCQTDSNTRSLSSYTFSSNNMTQSLCISACSSKGYIYAGVEFSNQCYCGDILGGTSTSISDCSMTCSGDSERSCGASLRLNVFKSNTNIITGVIPNGWKSLGCMSEATNGRALNGYSFSDTGMNYTLCLNTCAGKGYNYGGTEYASQCFCGSILNSGGNSTGCNMPCSGDPGAWCGGSSRLNVFYNPTIGTSTSTSGSISTSSSTSRSISSSSSSSASSSSKSSTISSVVSTTSTSASTSTSTSSKSVSSTSTSTSSTPSSTSTTKWTALGCYLDQGARTLNGYSLTASNMTSGICTDLCGSRSFVYAGVENGNQCYCGQTMTTMTTETGCTMVCSGNKTDVCGGSWRLNVFKLV</sequence>
<dbReference type="OrthoDB" id="74764at2759"/>
<dbReference type="InterPro" id="IPR018535">
    <property type="entry name" value="DUF1996"/>
</dbReference>
<reference evidence="3 4" key="1">
    <citation type="submission" date="2016-06" db="EMBL/GenBank/DDBJ databases">
        <title>Evolution of pathogenesis and genome organization in the Tremellales.</title>
        <authorList>
            <person name="Cuomo C."/>
            <person name="Litvintseva A."/>
            <person name="Heitman J."/>
            <person name="Chen Y."/>
            <person name="Sun S."/>
            <person name="Springer D."/>
            <person name="Dromer F."/>
            <person name="Young S."/>
            <person name="Zeng Q."/>
            <person name="Chapman S."/>
            <person name="Gujja S."/>
            <person name="Saif S."/>
            <person name="Birren B."/>
        </authorList>
    </citation>
    <scope>NUCLEOTIDE SEQUENCE [LARGE SCALE GENOMIC DNA]</scope>
    <source>
        <strain evidence="3 4">ATCC 28783</strain>
    </source>
</reference>
<dbReference type="InterPro" id="IPR002889">
    <property type="entry name" value="WSC_carb-bd"/>
</dbReference>
<dbReference type="Proteomes" id="UP000289152">
    <property type="component" value="Unassembled WGS sequence"/>
</dbReference>
<dbReference type="VEuPathDB" id="FungiDB:TREMEDRAFT_56093"/>
<evidence type="ECO:0000313" key="4">
    <source>
        <dbReference type="Proteomes" id="UP000289152"/>
    </source>
</evidence>
<feature type="domain" description="WSC" evidence="2">
    <location>
        <begin position="345"/>
        <end position="441"/>
    </location>
</feature>
<name>A0A4Q1BWX3_TREME</name>
<proteinExistence type="predicted"/>
<dbReference type="PANTHER" id="PTHR43662:SF3">
    <property type="entry name" value="DOMAIN PROTEIN, PUTATIVE (AFU_ORTHOLOGUE AFUA_6G11970)-RELATED"/>
    <property type="match status" value="1"/>
</dbReference>